<dbReference type="FunCoup" id="D8QY93">
    <property type="interactions" value="4637"/>
</dbReference>
<dbReference type="Gramene" id="EFJ35572">
    <property type="protein sequence ID" value="EFJ35572"/>
    <property type="gene ID" value="SELMODRAFT_79381"/>
</dbReference>
<keyword evidence="3" id="KW-1185">Reference proteome</keyword>
<dbReference type="AlphaFoldDB" id="D8QY93"/>
<dbReference type="Gene3D" id="3.40.50.1910">
    <property type="match status" value="3"/>
</dbReference>
<accession>D8QY93</accession>
<dbReference type="InterPro" id="IPR001619">
    <property type="entry name" value="Sec1-like"/>
</dbReference>
<dbReference type="GO" id="GO:0006886">
    <property type="term" value="P:intracellular protein transport"/>
    <property type="evidence" value="ECO:0000318"/>
    <property type="project" value="GO_Central"/>
</dbReference>
<reference evidence="2 3" key="1">
    <citation type="journal article" date="2011" name="Science">
        <title>The Selaginella genome identifies genetic changes associated with the evolution of vascular plants.</title>
        <authorList>
            <person name="Banks J.A."/>
            <person name="Nishiyama T."/>
            <person name="Hasebe M."/>
            <person name="Bowman J.L."/>
            <person name="Gribskov M."/>
            <person name="dePamphilis C."/>
            <person name="Albert V.A."/>
            <person name="Aono N."/>
            <person name="Aoyama T."/>
            <person name="Ambrose B.A."/>
            <person name="Ashton N.W."/>
            <person name="Axtell M.J."/>
            <person name="Barker E."/>
            <person name="Barker M.S."/>
            <person name="Bennetzen J.L."/>
            <person name="Bonawitz N.D."/>
            <person name="Chapple C."/>
            <person name="Cheng C."/>
            <person name="Correa L.G."/>
            <person name="Dacre M."/>
            <person name="DeBarry J."/>
            <person name="Dreyer I."/>
            <person name="Elias M."/>
            <person name="Engstrom E.M."/>
            <person name="Estelle M."/>
            <person name="Feng L."/>
            <person name="Finet C."/>
            <person name="Floyd S.K."/>
            <person name="Frommer W.B."/>
            <person name="Fujita T."/>
            <person name="Gramzow L."/>
            <person name="Gutensohn M."/>
            <person name="Harholt J."/>
            <person name="Hattori M."/>
            <person name="Heyl A."/>
            <person name="Hirai T."/>
            <person name="Hiwatashi Y."/>
            <person name="Ishikawa M."/>
            <person name="Iwata M."/>
            <person name="Karol K.G."/>
            <person name="Koehler B."/>
            <person name="Kolukisaoglu U."/>
            <person name="Kubo M."/>
            <person name="Kurata T."/>
            <person name="Lalonde S."/>
            <person name="Li K."/>
            <person name="Li Y."/>
            <person name="Litt A."/>
            <person name="Lyons E."/>
            <person name="Manning G."/>
            <person name="Maruyama T."/>
            <person name="Michael T.P."/>
            <person name="Mikami K."/>
            <person name="Miyazaki S."/>
            <person name="Morinaga S."/>
            <person name="Murata T."/>
            <person name="Mueller-Roeber B."/>
            <person name="Nelson D.R."/>
            <person name="Obara M."/>
            <person name="Oguri Y."/>
            <person name="Olmstead R.G."/>
            <person name="Onodera N."/>
            <person name="Petersen B.L."/>
            <person name="Pils B."/>
            <person name="Prigge M."/>
            <person name="Rensing S.A."/>
            <person name="Riano-Pachon D.M."/>
            <person name="Roberts A.W."/>
            <person name="Sato Y."/>
            <person name="Scheller H.V."/>
            <person name="Schulz B."/>
            <person name="Schulz C."/>
            <person name="Shakirov E.V."/>
            <person name="Shibagaki N."/>
            <person name="Shinohara N."/>
            <person name="Shippen D.E."/>
            <person name="Soerensen I."/>
            <person name="Sotooka R."/>
            <person name="Sugimoto N."/>
            <person name="Sugita M."/>
            <person name="Sumikawa N."/>
            <person name="Tanurdzic M."/>
            <person name="Theissen G."/>
            <person name="Ulvskov P."/>
            <person name="Wakazuki S."/>
            <person name="Weng J.K."/>
            <person name="Willats W.W."/>
            <person name="Wipf D."/>
            <person name="Wolf P.G."/>
            <person name="Yang L."/>
            <person name="Zimmer A.D."/>
            <person name="Zhu Q."/>
            <person name="Mitros T."/>
            <person name="Hellsten U."/>
            <person name="Loque D."/>
            <person name="Otillar R."/>
            <person name="Salamov A."/>
            <person name="Schmutz J."/>
            <person name="Shapiro H."/>
            <person name="Lindquist E."/>
            <person name="Lucas S."/>
            <person name="Rokhsar D."/>
            <person name="Grigoriev I.V."/>
        </authorList>
    </citation>
    <scope>NUCLEOTIDE SEQUENCE [LARGE SCALE GENOMIC DNA]</scope>
</reference>
<evidence type="ECO:0000313" key="2">
    <source>
        <dbReference type="EMBL" id="EFJ35572.1"/>
    </source>
</evidence>
<dbReference type="KEGG" id="smo:SELMODRAFT_79381"/>
<dbReference type="InterPro" id="IPR043155">
    <property type="entry name" value="VPS33_dom3b"/>
</dbReference>
<dbReference type="InterPro" id="IPR043154">
    <property type="entry name" value="Sec-1-like_dom1"/>
</dbReference>
<name>D8QY93_SELML</name>
<dbReference type="EMBL" id="GL377568">
    <property type="protein sequence ID" value="EFJ35572.1"/>
    <property type="molecule type" value="Genomic_DNA"/>
</dbReference>
<dbReference type="Pfam" id="PF00995">
    <property type="entry name" value="Sec1"/>
    <property type="match status" value="1"/>
</dbReference>
<dbReference type="Gene3D" id="1.25.40.850">
    <property type="match status" value="1"/>
</dbReference>
<dbReference type="FunFam" id="3.40.50.1910:FF:000005">
    <property type="entry name" value="vacuolar protein sorting-associated protein 33A isoform X1"/>
    <property type="match status" value="1"/>
</dbReference>
<dbReference type="SUPFAM" id="SSF56815">
    <property type="entry name" value="Sec1/munc18-like (SM) proteins"/>
    <property type="match status" value="1"/>
</dbReference>
<dbReference type="GO" id="GO:0033263">
    <property type="term" value="C:CORVET complex"/>
    <property type="evidence" value="ECO:0000318"/>
    <property type="project" value="GO_Central"/>
</dbReference>
<dbReference type="InterPro" id="IPR027482">
    <property type="entry name" value="Sec1-like_dom2"/>
</dbReference>
<dbReference type="eggNOG" id="KOG1302">
    <property type="taxonomic scope" value="Eukaryota"/>
</dbReference>
<comment type="similarity">
    <text evidence="1">Belongs to the STXBP/unc-18/SEC1 family.</text>
</comment>
<proteinExistence type="inferred from homology"/>
<dbReference type="HOGENOM" id="CLU_016678_2_0_1"/>
<dbReference type="InterPro" id="IPR036045">
    <property type="entry name" value="Sec1-like_sf"/>
</dbReference>
<dbReference type="OMA" id="WYDEDEH"/>
<evidence type="ECO:0000256" key="1">
    <source>
        <dbReference type="ARBA" id="ARBA00009884"/>
    </source>
</evidence>
<evidence type="ECO:0008006" key="4">
    <source>
        <dbReference type="Google" id="ProtNLM"/>
    </source>
</evidence>
<gene>
    <name evidence="2" type="ORF">SELMODRAFT_79381</name>
</gene>
<dbReference type="PIRSF" id="PIRSF005715">
    <property type="entry name" value="VPS45_Sec1"/>
    <property type="match status" value="1"/>
</dbReference>
<dbReference type="InParanoid" id="D8QY93"/>
<evidence type="ECO:0000313" key="3">
    <source>
        <dbReference type="Proteomes" id="UP000001514"/>
    </source>
</evidence>
<dbReference type="Proteomes" id="UP000001514">
    <property type="component" value="Unassembled WGS sequence"/>
</dbReference>
<dbReference type="PANTHER" id="PTHR11679">
    <property type="entry name" value="VESICLE PROTEIN SORTING-ASSOCIATED"/>
    <property type="match status" value="1"/>
</dbReference>
<dbReference type="GO" id="GO:0005773">
    <property type="term" value="C:vacuole"/>
    <property type="evidence" value="ECO:0000318"/>
    <property type="project" value="GO_Central"/>
</dbReference>
<dbReference type="STRING" id="88036.D8QY93"/>
<organism evidence="3">
    <name type="scientific">Selaginella moellendorffii</name>
    <name type="common">Spikemoss</name>
    <dbReference type="NCBI Taxonomy" id="88036"/>
    <lineage>
        <taxon>Eukaryota</taxon>
        <taxon>Viridiplantae</taxon>
        <taxon>Streptophyta</taxon>
        <taxon>Embryophyta</taxon>
        <taxon>Tracheophyta</taxon>
        <taxon>Lycopodiopsida</taxon>
        <taxon>Selaginellales</taxon>
        <taxon>Selaginellaceae</taxon>
        <taxon>Selaginella</taxon>
    </lineage>
</organism>
<dbReference type="Gene3D" id="3.40.50.2060">
    <property type="match status" value="1"/>
</dbReference>
<sequence>MAQLPPLENAPINLIGLRKEAQLDLVEALDSMRGRKLLVLDPKLSGPLTLIVQISLLKEHGVENLSHLSGDPIQSDCTNVIYIVRPHLTLMKLIAAQIQHDKRNQQERQYSLYFMPRRSTACEKVLEAEGVHGGITFGEYRMFPIPFDDDVLSLEHELVLKELQVDGDPTSLWDLALTINNLQSRFGLIPNVKGKGDAAKKVFSIMKKMQEEQALTTPEGQPEIDTLILLDRQVDLVTPMCSQLTYEGLVDEFLNINNGCVELDPAILGGDKKVKVPLNSSDKLYRDLRDLNFGVVGGILREKAASMKQDYTDVKTTNQEFSDLKKFVKKMHALPEMTRHIDISQYLTTFTRKRSFMSRLIMEQTLVEGQEYDICYEYIEEMINKQEPLISVLRLLVILSVTNNGLQKKHFDYFRFVELLQSYGWENLFFINDLERAGLLRKQESKSNWLTLKRGLRLVVSDTDDSNPKDISYAFSGYAPLSIRLVQHALHASGWRGIEDMMKLLPGATFEERQVKNRVKFKREKEKKSSVDGRRALVLVVFIGGVTFAEISALRFLSAQESMKHDVIVLTTKLCNGTSFLQSLQTNPLGG</sequence>
<protein>
    <recommendedName>
        <fullName evidence="4">SM/Sec1-family protein</fullName>
    </recommendedName>
</protein>
<dbReference type="GO" id="GO:0016192">
    <property type="term" value="P:vesicle-mediated transport"/>
    <property type="evidence" value="ECO:0000318"/>
    <property type="project" value="GO_Central"/>
</dbReference>